<dbReference type="HOGENOM" id="CLU_072337_1_1_1"/>
<reference evidence="15 16" key="1">
    <citation type="submission" date="2009-06" db="EMBL/GenBank/DDBJ databases">
        <title>The Genome Sequence of Loxodonta africana (African elephant).</title>
        <authorList>
            <person name="Di Palma F."/>
            <person name="Heiman D."/>
            <person name="Young S."/>
            <person name="Johnson J."/>
            <person name="Lander E.S."/>
            <person name="Lindblad-Toh K."/>
        </authorList>
    </citation>
    <scope>NUCLEOTIDE SEQUENCE [LARGE SCALE GENOMIC DNA]</scope>
    <source>
        <strain evidence="15 16">Isolate ISIS603380</strain>
    </source>
</reference>
<feature type="transmembrane region" description="Helical" evidence="13">
    <location>
        <begin position="232"/>
        <end position="254"/>
    </location>
</feature>
<keyword evidence="6 13" id="KW-1133">Transmembrane helix</keyword>
<organism evidence="15 16">
    <name type="scientific">Loxodonta africana</name>
    <name type="common">African elephant</name>
    <dbReference type="NCBI Taxonomy" id="9785"/>
    <lineage>
        <taxon>Eukaryota</taxon>
        <taxon>Metazoa</taxon>
        <taxon>Chordata</taxon>
        <taxon>Craniata</taxon>
        <taxon>Vertebrata</taxon>
        <taxon>Euteleostomi</taxon>
        <taxon>Mammalia</taxon>
        <taxon>Eutheria</taxon>
        <taxon>Afrotheria</taxon>
        <taxon>Proboscidea</taxon>
        <taxon>Elephantidae</taxon>
        <taxon>Loxodonta</taxon>
    </lineage>
</organism>
<evidence type="ECO:0000256" key="1">
    <source>
        <dbReference type="ARBA" id="ARBA00004141"/>
    </source>
</evidence>
<dbReference type="Gene3D" id="1.20.1070.10">
    <property type="entry name" value="Rhodopsin 7-helix transmembrane proteins"/>
    <property type="match status" value="1"/>
</dbReference>
<reference evidence="15" key="2">
    <citation type="submission" date="2025-08" db="UniProtKB">
        <authorList>
            <consortium name="Ensembl"/>
        </authorList>
    </citation>
    <scope>IDENTIFICATION</scope>
    <source>
        <strain evidence="15">Isolate ISIS603380</strain>
    </source>
</reference>
<evidence type="ECO:0000256" key="3">
    <source>
        <dbReference type="ARBA" id="ARBA00022480"/>
    </source>
</evidence>
<dbReference type="PANTHER" id="PTHR11394:SF69">
    <property type="entry name" value="TASTE RECEPTOR TYPE 2 MEMBER 134"/>
    <property type="match status" value="1"/>
</dbReference>
<dbReference type="PANTHER" id="PTHR11394">
    <property type="entry name" value="TASTE RECEPTOR TYPE 2"/>
    <property type="match status" value="1"/>
</dbReference>
<comment type="subcellular location">
    <subcellularLocation>
        <location evidence="1 12">Membrane</location>
        <topology evidence="1 12">Multi-pass membrane protein</topology>
    </subcellularLocation>
</comment>
<evidence type="ECO:0000256" key="8">
    <source>
        <dbReference type="ARBA" id="ARBA00023136"/>
    </source>
</evidence>
<keyword evidence="8 12" id="KW-0472">Membrane</keyword>
<keyword evidence="16" id="KW-1185">Reference proteome</keyword>
<dbReference type="GO" id="GO:0033038">
    <property type="term" value="F:bitter taste receptor activity"/>
    <property type="evidence" value="ECO:0007669"/>
    <property type="project" value="InterPro"/>
</dbReference>
<dbReference type="AlphaFoldDB" id="G3U9U8"/>
<dbReference type="GeneTree" id="ENSGT01150000286961"/>
<keyword evidence="7 12" id="KW-0297">G-protein coupled receptor</keyword>
<dbReference type="SUPFAM" id="SSF81321">
    <property type="entry name" value="Family A G protein-coupled receptor-like"/>
    <property type="match status" value="1"/>
</dbReference>
<dbReference type="InParanoid" id="G3U9U8"/>
<evidence type="ECO:0000256" key="6">
    <source>
        <dbReference type="ARBA" id="ARBA00022989"/>
    </source>
</evidence>
<reference evidence="15" key="3">
    <citation type="submission" date="2025-09" db="UniProtKB">
        <authorList>
            <consortium name="Ensembl"/>
        </authorList>
    </citation>
    <scope>IDENTIFICATION</scope>
    <source>
        <strain evidence="15">Isolate ISIS603380</strain>
    </source>
</reference>
<feature type="chain" id="PRO_5003456474" description="Taste receptor type 2" evidence="14">
    <location>
        <begin position="20"/>
        <end position="300"/>
    </location>
</feature>
<proteinExistence type="inferred from homology"/>
<dbReference type="Ensembl" id="ENSLAFT00000028211.1">
    <property type="protein sequence ID" value="ENSLAFP00000024606.1"/>
    <property type="gene ID" value="ENSLAFG00000029988.1"/>
</dbReference>
<gene>
    <name evidence="15" type="primary">LOC100662897</name>
</gene>
<keyword evidence="4 12" id="KW-0716">Sensory transduction</keyword>
<feature type="transmembrane region" description="Helical" evidence="13">
    <location>
        <begin position="129"/>
        <end position="155"/>
    </location>
</feature>
<name>G3U9U8_LOXAF</name>
<evidence type="ECO:0000256" key="12">
    <source>
        <dbReference type="RuleBase" id="RU004424"/>
    </source>
</evidence>
<feature type="signal peptide" evidence="14">
    <location>
        <begin position="1"/>
        <end position="19"/>
    </location>
</feature>
<keyword evidence="10 12" id="KW-0807">Transducer</keyword>
<comment type="similarity">
    <text evidence="2 11">Belongs to the G-protein coupled receptor T2R family.</text>
</comment>
<dbReference type="FunFam" id="1.20.1070.10:FF:000055">
    <property type="entry name" value="Taste receptor type 2"/>
    <property type="match status" value="1"/>
</dbReference>
<evidence type="ECO:0000313" key="16">
    <source>
        <dbReference type="Proteomes" id="UP000007646"/>
    </source>
</evidence>
<evidence type="ECO:0000256" key="9">
    <source>
        <dbReference type="ARBA" id="ARBA00023170"/>
    </source>
</evidence>
<dbReference type="GO" id="GO:0016020">
    <property type="term" value="C:membrane"/>
    <property type="evidence" value="ECO:0007669"/>
    <property type="project" value="UniProtKB-SubCell"/>
</dbReference>
<evidence type="ECO:0000256" key="14">
    <source>
        <dbReference type="SAM" id="SignalP"/>
    </source>
</evidence>
<evidence type="ECO:0000256" key="11">
    <source>
        <dbReference type="RuleBase" id="RU004423"/>
    </source>
</evidence>
<dbReference type="eggNOG" id="ENOG502S2SI">
    <property type="taxonomic scope" value="Eukaryota"/>
</dbReference>
<evidence type="ECO:0000256" key="5">
    <source>
        <dbReference type="ARBA" id="ARBA00022692"/>
    </source>
</evidence>
<evidence type="ECO:0000256" key="2">
    <source>
        <dbReference type="ARBA" id="ARBA00007376"/>
    </source>
</evidence>
<dbReference type="InterPro" id="IPR007960">
    <property type="entry name" value="TAS2R"/>
</dbReference>
<dbReference type="OMA" id="KWRISQL"/>
<feature type="transmembrane region" description="Helical" evidence="13">
    <location>
        <begin position="260"/>
        <end position="281"/>
    </location>
</feature>
<feature type="transmembrane region" description="Helical" evidence="13">
    <location>
        <begin position="92"/>
        <end position="117"/>
    </location>
</feature>
<dbReference type="Pfam" id="PF05296">
    <property type="entry name" value="TAS2R"/>
    <property type="match status" value="1"/>
</dbReference>
<evidence type="ECO:0000256" key="13">
    <source>
        <dbReference type="SAM" id="Phobius"/>
    </source>
</evidence>
<keyword evidence="9 12" id="KW-0675">Receptor</keyword>
<evidence type="ECO:0000313" key="15">
    <source>
        <dbReference type="Ensembl" id="ENSLAFP00000024606.1"/>
    </source>
</evidence>
<protein>
    <recommendedName>
        <fullName evidence="12">Taste receptor type 2</fullName>
    </recommendedName>
</protein>
<feature type="transmembrane region" description="Helical" evidence="13">
    <location>
        <begin position="183"/>
        <end position="204"/>
    </location>
</feature>
<dbReference type="FunCoup" id="G3U9U8">
    <property type="interactions" value="29"/>
</dbReference>
<dbReference type="Proteomes" id="UP000007646">
    <property type="component" value="Unassembled WGS sequence"/>
</dbReference>
<dbReference type="GO" id="GO:0004930">
    <property type="term" value="F:G protein-coupled receptor activity"/>
    <property type="evidence" value="ECO:0007669"/>
    <property type="project" value="UniProtKB-KW"/>
</dbReference>
<keyword evidence="3 12" id="KW-0919">Taste</keyword>
<keyword evidence="5 12" id="KW-0812">Transmembrane</keyword>
<evidence type="ECO:0000256" key="10">
    <source>
        <dbReference type="ARBA" id="ARBA00023224"/>
    </source>
</evidence>
<keyword evidence="14" id="KW-0732">Signal</keyword>
<evidence type="ECO:0000256" key="7">
    <source>
        <dbReference type="ARBA" id="ARBA00023040"/>
    </source>
</evidence>
<sequence>MPTLPTLFFMAIFFLGSLAAMLQNGIMAAVLGWEWAWGHALPAGDMIVACLATSRLGLHGMSIVNSLLPTLSIRDNVHYIRILWDFNNMLNFWLNALLSVFYCVKITFFSHPAFLWLRWRLSRSVPTLLLGSLAISVLTTIPSVIGHIIAIQMAASKTPHTNSSWVDQAITFRQKFFLLHETLVPLLPFLLFLVSTALLIFSLWQHLRQMQGSHPGPRDPSTQAHTVALKSLSFFLVFYTSYFLSLIVTVMNLMPLHLHWYWVWQVAIYTSISLHSTFLLLSSPRLRRARKNGLLDCWAI</sequence>
<accession>G3U9U8</accession>
<evidence type="ECO:0000256" key="4">
    <source>
        <dbReference type="ARBA" id="ARBA00022606"/>
    </source>
</evidence>